<dbReference type="Pfam" id="PF16347">
    <property type="entry name" value="SGSH_C"/>
    <property type="match status" value="1"/>
</dbReference>
<evidence type="ECO:0000313" key="5">
    <source>
        <dbReference type="Proteomes" id="UP000648801"/>
    </source>
</evidence>
<evidence type="ECO:0000313" key="4">
    <source>
        <dbReference type="EMBL" id="GGA57229.1"/>
    </source>
</evidence>
<evidence type="ECO:0000256" key="2">
    <source>
        <dbReference type="ARBA" id="ARBA00022801"/>
    </source>
</evidence>
<reference evidence="4" key="1">
    <citation type="journal article" date="2014" name="Int. J. Syst. Evol. Microbiol.">
        <title>Complete genome sequence of Corynebacterium casei LMG S-19264T (=DSM 44701T), isolated from a smear-ripened cheese.</title>
        <authorList>
            <consortium name="US DOE Joint Genome Institute (JGI-PGF)"/>
            <person name="Walter F."/>
            <person name="Albersmeier A."/>
            <person name="Kalinowski J."/>
            <person name="Ruckert C."/>
        </authorList>
    </citation>
    <scope>NUCLEOTIDE SEQUENCE</scope>
    <source>
        <strain evidence="4">CGMCC 1.15447</strain>
    </source>
</reference>
<dbReference type="Proteomes" id="UP000648801">
    <property type="component" value="Unassembled WGS sequence"/>
</dbReference>
<dbReference type="EMBL" id="BMJB01000001">
    <property type="protein sequence ID" value="GGA57229.1"/>
    <property type="molecule type" value="Genomic_DNA"/>
</dbReference>
<dbReference type="PANTHER" id="PTHR43108">
    <property type="entry name" value="N-ACETYLGLUCOSAMINE-6-SULFATASE FAMILY MEMBER"/>
    <property type="match status" value="1"/>
</dbReference>
<dbReference type="InterPro" id="IPR017850">
    <property type="entry name" value="Alkaline_phosphatase_core_sf"/>
</dbReference>
<sequence>MGTGMGIEKNAISRREAMKQLGGAALGSALFSSVASAEPGAPAAAAASAKAPAARSSKPNILWITGEGVPTAALSCYGSTLIKTPNIDRIANEGMRFENSFTTNALCAPSRATLLTGTYTHVNGMTTNPQDTIDQETPAHFDASQLTFPKLLQQMGYKTGTVGKWHLPANPGECGFDYFVYKNGAGGPYYEESGYFKNPSLGSKEIVKATYPGYITDNVTDLVIKGIEEIRDTGSPFMMMVQFFNDHRPFDPPHKYEHIYDDVRIPEPATFWDDYSHRAAPAREARMRIENMPDFHPPSDLTGRQRKQWNYQKFMEHFLGTLRAQDDSVGKLLEFLEKSGLAENTIVVYTCDHGFFLGDHGWFDKRFMYEQAIRVPWMVRYPGMVKPGSVRSDWVVNIDNAPTVLDLVGHEVPASMQGRSLVPLFKGETPADWRKSFYYHYYELASPHWVMPHYGIRTDRYKLISYYTINEWELFDLEKDPDEMESLFKWSGYKVHPAYEQVTQDLVAQLKQLRESYKDTSGLPVKMWPLGSYD</sequence>
<gene>
    <name evidence="4" type="ORF">GCM10011507_05690</name>
</gene>
<dbReference type="PROSITE" id="PS51318">
    <property type="entry name" value="TAT"/>
    <property type="match status" value="1"/>
</dbReference>
<accession>A0A916RHU9</accession>
<name>A0A916RHU9_9BACT</name>
<keyword evidence="5" id="KW-1185">Reference proteome</keyword>
<dbReference type="CDD" id="cd16031">
    <property type="entry name" value="G6S_like"/>
    <property type="match status" value="1"/>
</dbReference>
<keyword evidence="2" id="KW-0378">Hydrolase</keyword>
<reference evidence="4" key="2">
    <citation type="submission" date="2020-09" db="EMBL/GenBank/DDBJ databases">
        <authorList>
            <person name="Sun Q."/>
            <person name="Zhou Y."/>
        </authorList>
    </citation>
    <scope>NUCLEOTIDE SEQUENCE</scope>
    <source>
        <strain evidence="4">CGMCC 1.15447</strain>
    </source>
</reference>
<evidence type="ECO:0000259" key="3">
    <source>
        <dbReference type="Pfam" id="PF16347"/>
    </source>
</evidence>
<proteinExistence type="inferred from homology"/>
<evidence type="ECO:0000256" key="1">
    <source>
        <dbReference type="ARBA" id="ARBA00008779"/>
    </source>
</evidence>
<feature type="domain" description="N-sulphoglucosamine sulphohydrolase C-terminal" evidence="3">
    <location>
        <begin position="358"/>
        <end position="515"/>
    </location>
</feature>
<dbReference type="Gene3D" id="3.40.720.10">
    <property type="entry name" value="Alkaline Phosphatase, subunit A"/>
    <property type="match status" value="1"/>
</dbReference>
<dbReference type="PROSITE" id="PS00523">
    <property type="entry name" value="SULFATASE_1"/>
    <property type="match status" value="1"/>
</dbReference>
<dbReference type="GO" id="GO:0016787">
    <property type="term" value="F:hydrolase activity"/>
    <property type="evidence" value="ECO:0007669"/>
    <property type="project" value="UniProtKB-KW"/>
</dbReference>
<dbReference type="PANTHER" id="PTHR43108:SF6">
    <property type="entry name" value="N-SULPHOGLUCOSAMINE SULPHOHYDROLASE"/>
    <property type="match status" value="1"/>
</dbReference>
<dbReference type="PROSITE" id="PS00149">
    <property type="entry name" value="SULFATASE_2"/>
    <property type="match status" value="1"/>
</dbReference>
<dbReference type="InterPro" id="IPR032506">
    <property type="entry name" value="SGSH_C"/>
</dbReference>
<dbReference type="InterPro" id="IPR006311">
    <property type="entry name" value="TAT_signal"/>
</dbReference>
<dbReference type="InterPro" id="IPR024607">
    <property type="entry name" value="Sulfatase_CS"/>
</dbReference>
<dbReference type="AlphaFoldDB" id="A0A916RHU9"/>
<comment type="similarity">
    <text evidence="1">Belongs to the sulfatase family.</text>
</comment>
<comment type="caution">
    <text evidence="4">The sequence shown here is derived from an EMBL/GenBank/DDBJ whole genome shotgun (WGS) entry which is preliminary data.</text>
</comment>
<organism evidence="4 5">
    <name type="scientific">Edaphobacter acidisoli</name>
    <dbReference type="NCBI Taxonomy" id="2040573"/>
    <lineage>
        <taxon>Bacteria</taxon>
        <taxon>Pseudomonadati</taxon>
        <taxon>Acidobacteriota</taxon>
        <taxon>Terriglobia</taxon>
        <taxon>Terriglobales</taxon>
        <taxon>Acidobacteriaceae</taxon>
        <taxon>Edaphobacter</taxon>
    </lineage>
</organism>
<protein>
    <submittedName>
        <fullName evidence="4">Sulfatase</fullName>
    </submittedName>
</protein>
<dbReference type="SUPFAM" id="SSF53649">
    <property type="entry name" value="Alkaline phosphatase-like"/>
    <property type="match status" value="1"/>
</dbReference>